<dbReference type="STRING" id="105785.A0A2J7PF48"/>
<accession>A0A2J7PF48</accession>
<dbReference type="Proteomes" id="UP000235965">
    <property type="component" value="Unassembled WGS sequence"/>
</dbReference>
<proteinExistence type="predicted"/>
<reference evidence="1 2" key="1">
    <citation type="submission" date="2017-12" db="EMBL/GenBank/DDBJ databases">
        <title>Hemimetabolous genomes reveal molecular basis of termite eusociality.</title>
        <authorList>
            <person name="Harrison M.C."/>
            <person name="Jongepier E."/>
            <person name="Robertson H.M."/>
            <person name="Arning N."/>
            <person name="Bitard-Feildel T."/>
            <person name="Chao H."/>
            <person name="Childers C.P."/>
            <person name="Dinh H."/>
            <person name="Doddapaneni H."/>
            <person name="Dugan S."/>
            <person name="Gowin J."/>
            <person name="Greiner C."/>
            <person name="Han Y."/>
            <person name="Hu H."/>
            <person name="Hughes D.S.T."/>
            <person name="Huylmans A.-K."/>
            <person name="Kemena C."/>
            <person name="Kremer L.P.M."/>
            <person name="Lee S.L."/>
            <person name="Lopez-Ezquerra A."/>
            <person name="Mallet L."/>
            <person name="Monroy-Kuhn J.M."/>
            <person name="Moser A."/>
            <person name="Murali S.C."/>
            <person name="Muzny D.M."/>
            <person name="Otani S."/>
            <person name="Piulachs M.-D."/>
            <person name="Poelchau M."/>
            <person name="Qu J."/>
            <person name="Schaub F."/>
            <person name="Wada-Katsumata A."/>
            <person name="Worley K.C."/>
            <person name="Xie Q."/>
            <person name="Ylla G."/>
            <person name="Poulsen M."/>
            <person name="Gibbs R.A."/>
            <person name="Schal C."/>
            <person name="Richards S."/>
            <person name="Belles X."/>
            <person name="Korb J."/>
            <person name="Bornberg-Bauer E."/>
        </authorList>
    </citation>
    <scope>NUCLEOTIDE SEQUENCE [LARGE SCALE GENOMIC DNA]</scope>
    <source>
        <tissue evidence="1">Whole body</tissue>
    </source>
</reference>
<evidence type="ECO:0000313" key="1">
    <source>
        <dbReference type="EMBL" id="PNF14954.1"/>
    </source>
</evidence>
<dbReference type="EMBL" id="NEVH01026085">
    <property type="protein sequence ID" value="PNF14954.1"/>
    <property type="molecule type" value="Genomic_DNA"/>
</dbReference>
<sequence length="180" mass="20099">MCPAIHNPASCEIRTVFRFLHAKNMNAVEIHRELCPADYGQNVTSEETVCQDVHDEARSGGPSVASDDQNISERLRLTISELSCEFPQISITVLCEVFTVRLGYHKLCAMCVPKLLTDAHRPQIIALALASLERHHKNGDEHPNTQVANTGFAGHLNLHHQKIRVVIITIKLGTINIFKF</sequence>
<comment type="caution">
    <text evidence="1">The sequence shown here is derived from an EMBL/GenBank/DDBJ whole genome shotgun (WGS) entry which is preliminary data.</text>
</comment>
<gene>
    <name evidence="1" type="ORF">B7P43_G01536</name>
</gene>
<dbReference type="InParanoid" id="A0A2J7PF48"/>
<dbReference type="OrthoDB" id="10017160at2759"/>
<keyword evidence="2" id="KW-1185">Reference proteome</keyword>
<evidence type="ECO:0000313" key="2">
    <source>
        <dbReference type="Proteomes" id="UP000235965"/>
    </source>
</evidence>
<dbReference type="AlphaFoldDB" id="A0A2J7PF48"/>
<protein>
    <submittedName>
        <fullName evidence="1">Uncharacterized protein</fullName>
    </submittedName>
</protein>
<name>A0A2J7PF48_9NEOP</name>
<organism evidence="1 2">
    <name type="scientific">Cryptotermes secundus</name>
    <dbReference type="NCBI Taxonomy" id="105785"/>
    <lineage>
        <taxon>Eukaryota</taxon>
        <taxon>Metazoa</taxon>
        <taxon>Ecdysozoa</taxon>
        <taxon>Arthropoda</taxon>
        <taxon>Hexapoda</taxon>
        <taxon>Insecta</taxon>
        <taxon>Pterygota</taxon>
        <taxon>Neoptera</taxon>
        <taxon>Polyneoptera</taxon>
        <taxon>Dictyoptera</taxon>
        <taxon>Blattodea</taxon>
        <taxon>Blattoidea</taxon>
        <taxon>Termitoidae</taxon>
        <taxon>Kalotermitidae</taxon>
        <taxon>Cryptotermitinae</taxon>
        <taxon>Cryptotermes</taxon>
    </lineage>
</organism>